<dbReference type="PANTHER" id="PTHR11851:SF49">
    <property type="entry name" value="MITOCHONDRIAL-PROCESSING PEPTIDASE SUBUNIT ALPHA"/>
    <property type="match status" value="1"/>
</dbReference>
<evidence type="ECO:0000256" key="1">
    <source>
        <dbReference type="ARBA" id="ARBA00007261"/>
    </source>
</evidence>
<feature type="domain" description="Peptidase M16 N-terminal" evidence="3">
    <location>
        <begin position="13"/>
        <end position="159"/>
    </location>
</feature>
<dbReference type="Pfam" id="PF05193">
    <property type="entry name" value="Peptidase_M16_C"/>
    <property type="match status" value="1"/>
</dbReference>
<gene>
    <name evidence="5" type="ORF">SAMN02745751_00866</name>
</gene>
<protein>
    <submittedName>
        <fullName evidence="5">Predicted Zn-dependent peptidase</fullName>
    </submittedName>
</protein>
<sequence length="420" mass="47735">MIHKIVLDNGLRIVFEQVDYVNSVTTGIWVGAGSINETDENNGISHLIEHMLFKGTKKRSAADIAEEMDSMGGQLNAFTTKECTCFYTKVTSYNFEASLDVLSDMIFNSVLDEEELEKEKKVVFEEILMYDDSPEDYVHELLTKISFKGNSIAYPILGDANTVGKIGVADIKKYMENNYTSDNIVISIVGNVTPEKVKALCSEYFGQFKKSEAETIKDSSYRYKNNIESVHKSIEQYHFCIGVEGYERNNKNYYASNILNNIIGGSMSSRLFQNIREKSGLVYTIYSFNSSYRSAGLFGIYSALKEESIDEVVSRVKIELDSLKKGNITKSEFERSKSQIQGNYILSLENTSNRMTVLGRRELFYNETINPEDIVDTIKNVEYNDIVEVSKELFGCDKYNIALTGNIEKNKDIIKRFDFS</sequence>
<dbReference type="InterPro" id="IPR011765">
    <property type="entry name" value="Pept_M16_N"/>
</dbReference>
<dbReference type="PANTHER" id="PTHR11851">
    <property type="entry name" value="METALLOPROTEASE"/>
    <property type="match status" value="1"/>
</dbReference>
<accession>A0A1M6DD86</accession>
<dbReference type="RefSeq" id="WP_073047700.1">
    <property type="nucleotide sequence ID" value="NZ_FQZL01000006.1"/>
</dbReference>
<dbReference type="Proteomes" id="UP000184052">
    <property type="component" value="Unassembled WGS sequence"/>
</dbReference>
<dbReference type="SUPFAM" id="SSF63411">
    <property type="entry name" value="LuxS/MPP-like metallohydrolase"/>
    <property type="match status" value="2"/>
</dbReference>
<dbReference type="InterPro" id="IPR007863">
    <property type="entry name" value="Peptidase_M16_C"/>
</dbReference>
<reference evidence="5 6" key="1">
    <citation type="submission" date="2016-11" db="EMBL/GenBank/DDBJ databases">
        <authorList>
            <person name="Jaros S."/>
            <person name="Januszkiewicz K."/>
            <person name="Wedrychowicz H."/>
        </authorList>
    </citation>
    <scope>NUCLEOTIDE SEQUENCE [LARGE SCALE GENOMIC DNA]</scope>
    <source>
        <strain evidence="5 6">DSM 17477</strain>
    </source>
</reference>
<dbReference type="GO" id="GO:0046872">
    <property type="term" value="F:metal ion binding"/>
    <property type="evidence" value="ECO:0007669"/>
    <property type="project" value="InterPro"/>
</dbReference>
<dbReference type="PROSITE" id="PS00143">
    <property type="entry name" value="INSULINASE"/>
    <property type="match status" value="1"/>
</dbReference>
<dbReference type="GO" id="GO:0004222">
    <property type="term" value="F:metalloendopeptidase activity"/>
    <property type="evidence" value="ECO:0007669"/>
    <property type="project" value="InterPro"/>
</dbReference>
<evidence type="ECO:0000259" key="3">
    <source>
        <dbReference type="Pfam" id="PF00675"/>
    </source>
</evidence>
<dbReference type="EMBL" id="FQZL01000006">
    <property type="protein sequence ID" value="SHI71115.1"/>
    <property type="molecule type" value="Genomic_DNA"/>
</dbReference>
<dbReference type="STRING" id="1121476.SAMN02745751_00866"/>
<keyword evidence="6" id="KW-1185">Reference proteome</keyword>
<feature type="domain" description="Peptidase M16 C-terminal" evidence="4">
    <location>
        <begin position="166"/>
        <end position="339"/>
    </location>
</feature>
<dbReference type="InterPro" id="IPR011249">
    <property type="entry name" value="Metalloenz_LuxS/M16"/>
</dbReference>
<dbReference type="GO" id="GO:0006508">
    <property type="term" value="P:proteolysis"/>
    <property type="evidence" value="ECO:0007669"/>
    <property type="project" value="InterPro"/>
</dbReference>
<dbReference type="InterPro" id="IPR001431">
    <property type="entry name" value="Pept_M16_Zn_BS"/>
</dbReference>
<organism evidence="5 6">
    <name type="scientific">Dethiosulfatibacter aminovorans DSM 17477</name>
    <dbReference type="NCBI Taxonomy" id="1121476"/>
    <lineage>
        <taxon>Bacteria</taxon>
        <taxon>Bacillati</taxon>
        <taxon>Bacillota</taxon>
        <taxon>Tissierellia</taxon>
        <taxon>Dethiosulfatibacter</taxon>
    </lineage>
</organism>
<name>A0A1M6DD86_9FIRM</name>
<evidence type="ECO:0000313" key="5">
    <source>
        <dbReference type="EMBL" id="SHI71115.1"/>
    </source>
</evidence>
<dbReference type="Gene3D" id="3.30.830.10">
    <property type="entry name" value="Metalloenzyme, LuxS/M16 peptidase-like"/>
    <property type="match status" value="2"/>
</dbReference>
<comment type="similarity">
    <text evidence="1 2">Belongs to the peptidase M16 family.</text>
</comment>
<dbReference type="InterPro" id="IPR050361">
    <property type="entry name" value="MPP/UQCRC_Complex"/>
</dbReference>
<dbReference type="Pfam" id="PF00675">
    <property type="entry name" value="Peptidase_M16"/>
    <property type="match status" value="1"/>
</dbReference>
<dbReference type="FunFam" id="3.30.830.10:FF:000008">
    <property type="entry name" value="Mitochondrial-processing peptidase subunit beta"/>
    <property type="match status" value="1"/>
</dbReference>
<evidence type="ECO:0000259" key="4">
    <source>
        <dbReference type="Pfam" id="PF05193"/>
    </source>
</evidence>
<evidence type="ECO:0000313" key="6">
    <source>
        <dbReference type="Proteomes" id="UP000184052"/>
    </source>
</evidence>
<proteinExistence type="inferred from homology"/>
<dbReference type="AlphaFoldDB" id="A0A1M6DD86"/>
<evidence type="ECO:0000256" key="2">
    <source>
        <dbReference type="RuleBase" id="RU004447"/>
    </source>
</evidence>